<protein>
    <submittedName>
        <fullName evidence="2">Antibiotic biosynthesis monooxygenase</fullName>
    </submittedName>
</protein>
<accession>A0ABT3T0W7</accession>
<evidence type="ECO:0000256" key="1">
    <source>
        <dbReference type="SAM" id="Phobius"/>
    </source>
</evidence>
<evidence type="ECO:0000313" key="3">
    <source>
        <dbReference type="Proteomes" id="UP001143307"/>
    </source>
</evidence>
<keyword evidence="3" id="KW-1185">Reference proteome</keyword>
<sequence>MSASVDSGPVTISIERRVVKGRESEFEAWVSGITVEALKFQGHMGVNVIRPGSGSSNYVTIFRFDDYEHSKTWEGSDVRREWLDKLGDIIEGDAKIMKGTGLEFWFDLPELPVVRPSPHKMALVLFFTVYAMLLVINTLLAPFVQNWTMELRLLAGVMLQVPLMTYLVMPQVTRLLQNWLFK</sequence>
<dbReference type="PANTHER" id="PTHR40057:SF1">
    <property type="entry name" value="SLR1162 PROTEIN"/>
    <property type="match status" value="1"/>
</dbReference>
<dbReference type="GO" id="GO:0004497">
    <property type="term" value="F:monooxygenase activity"/>
    <property type="evidence" value="ECO:0007669"/>
    <property type="project" value="UniProtKB-KW"/>
</dbReference>
<dbReference type="InterPro" id="IPR011008">
    <property type="entry name" value="Dimeric_a/b-barrel"/>
</dbReference>
<dbReference type="RefSeq" id="WP_279254153.1">
    <property type="nucleotide sequence ID" value="NZ_SHNP01000008.1"/>
</dbReference>
<name>A0ABT3T0W7_9GAMM</name>
<keyword evidence="2" id="KW-0560">Oxidoreductase</keyword>
<feature type="transmembrane region" description="Helical" evidence="1">
    <location>
        <begin position="122"/>
        <end position="145"/>
    </location>
</feature>
<comment type="caution">
    <text evidence="2">The sequence shown here is derived from an EMBL/GenBank/DDBJ whole genome shotgun (WGS) entry which is preliminary data.</text>
</comment>
<dbReference type="PANTHER" id="PTHR40057">
    <property type="entry name" value="SLR1162 PROTEIN"/>
    <property type="match status" value="1"/>
</dbReference>
<keyword evidence="1" id="KW-0812">Transmembrane</keyword>
<evidence type="ECO:0000313" key="2">
    <source>
        <dbReference type="EMBL" id="MCX2975515.1"/>
    </source>
</evidence>
<feature type="transmembrane region" description="Helical" evidence="1">
    <location>
        <begin position="151"/>
        <end position="169"/>
    </location>
</feature>
<keyword evidence="1" id="KW-1133">Transmembrane helix</keyword>
<reference evidence="2" key="1">
    <citation type="submission" date="2019-02" db="EMBL/GenBank/DDBJ databases">
        <authorList>
            <person name="Li S.-H."/>
        </authorList>
    </citation>
    <scope>NUCLEOTIDE SEQUENCE</scope>
    <source>
        <strain evidence="2">IMCC8485</strain>
    </source>
</reference>
<gene>
    <name evidence="2" type="ORF">EYC87_18190</name>
</gene>
<dbReference type="EMBL" id="SHNP01000008">
    <property type="protein sequence ID" value="MCX2975515.1"/>
    <property type="molecule type" value="Genomic_DNA"/>
</dbReference>
<dbReference type="Proteomes" id="UP001143307">
    <property type="component" value="Unassembled WGS sequence"/>
</dbReference>
<proteinExistence type="predicted"/>
<organism evidence="2 3">
    <name type="scientific">Candidatus Seongchinamella marina</name>
    <dbReference type="NCBI Taxonomy" id="2518990"/>
    <lineage>
        <taxon>Bacteria</taxon>
        <taxon>Pseudomonadati</taxon>
        <taxon>Pseudomonadota</taxon>
        <taxon>Gammaproteobacteria</taxon>
        <taxon>Cellvibrionales</taxon>
        <taxon>Halieaceae</taxon>
        <taxon>Seongchinamella</taxon>
    </lineage>
</organism>
<dbReference type="Gene3D" id="3.30.70.100">
    <property type="match status" value="1"/>
</dbReference>
<dbReference type="SUPFAM" id="SSF54909">
    <property type="entry name" value="Dimeric alpha+beta barrel"/>
    <property type="match status" value="1"/>
</dbReference>
<dbReference type="InterPro" id="IPR038762">
    <property type="entry name" value="ABM_predict"/>
</dbReference>
<keyword evidence="2" id="KW-0503">Monooxygenase</keyword>
<keyword evidence="1" id="KW-0472">Membrane</keyword>